<dbReference type="GO" id="GO:0005743">
    <property type="term" value="C:mitochondrial inner membrane"/>
    <property type="evidence" value="ECO:0007669"/>
    <property type="project" value="UniProtKB-SubCell"/>
</dbReference>
<keyword evidence="10" id="KW-0496">Mitochondrion</keyword>
<comment type="subunit">
    <text evidence="13">Homopentamer. Forms homooligomers. Interacts with MFM1.</text>
</comment>
<dbReference type="Gene3D" id="2.40.128.330">
    <property type="match status" value="1"/>
</dbReference>
<dbReference type="GO" id="GO:0015095">
    <property type="term" value="F:magnesium ion transmembrane transporter activity"/>
    <property type="evidence" value="ECO:0007669"/>
    <property type="project" value="TreeGrafter"/>
</dbReference>
<evidence type="ECO:0000256" key="10">
    <source>
        <dbReference type="ARBA" id="ARBA00023128"/>
    </source>
</evidence>
<keyword evidence="11 14" id="KW-0472">Membrane</keyword>
<keyword evidence="6 14" id="KW-0460">Magnesium</keyword>
<evidence type="ECO:0000256" key="1">
    <source>
        <dbReference type="ARBA" id="ARBA00004448"/>
    </source>
</evidence>
<dbReference type="OrthoDB" id="10251508at2759"/>
<dbReference type="AlphaFoldDB" id="A0A1E3QXX4"/>
<keyword evidence="16" id="KW-1185">Reference proteome</keyword>
<evidence type="ECO:0000313" key="15">
    <source>
        <dbReference type="EMBL" id="ODQ82505.1"/>
    </source>
</evidence>
<keyword evidence="7" id="KW-0809">Transit peptide</keyword>
<evidence type="ECO:0000256" key="13">
    <source>
        <dbReference type="ARBA" id="ARBA00046701"/>
    </source>
</evidence>
<evidence type="ECO:0000313" key="16">
    <source>
        <dbReference type="Proteomes" id="UP000094336"/>
    </source>
</evidence>
<dbReference type="RefSeq" id="XP_018987833.1">
    <property type="nucleotide sequence ID" value="XM_019132250.1"/>
</dbReference>
<evidence type="ECO:0000256" key="2">
    <source>
        <dbReference type="ARBA" id="ARBA00009765"/>
    </source>
</evidence>
<feature type="transmembrane region" description="Helical" evidence="14">
    <location>
        <begin position="291"/>
        <end position="310"/>
    </location>
</feature>
<dbReference type="EMBL" id="KV454426">
    <property type="protein sequence ID" value="ODQ82505.1"/>
    <property type="molecule type" value="Genomic_DNA"/>
</dbReference>
<evidence type="ECO:0000256" key="6">
    <source>
        <dbReference type="ARBA" id="ARBA00022842"/>
    </source>
</evidence>
<organism evidence="15 16">
    <name type="scientific">Babjeviella inositovora NRRL Y-12698</name>
    <dbReference type="NCBI Taxonomy" id="984486"/>
    <lineage>
        <taxon>Eukaryota</taxon>
        <taxon>Fungi</taxon>
        <taxon>Dikarya</taxon>
        <taxon>Ascomycota</taxon>
        <taxon>Saccharomycotina</taxon>
        <taxon>Pichiomycetes</taxon>
        <taxon>Serinales incertae sedis</taxon>
        <taxon>Babjeviella</taxon>
    </lineage>
</organism>
<evidence type="ECO:0000256" key="14">
    <source>
        <dbReference type="RuleBase" id="RU366042"/>
    </source>
</evidence>
<keyword evidence="5 14" id="KW-0999">Mitochondrion inner membrane</keyword>
<evidence type="ECO:0000256" key="4">
    <source>
        <dbReference type="ARBA" id="ARBA00022692"/>
    </source>
</evidence>
<feature type="transmembrane region" description="Helical" evidence="14">
    <location>
        <begin position="322"/>
        <end position="342"/>
    </location>
</feature>
<evidence type="ECO:0000256" key="9">
    <source>
        <dbReference type="ARBA" id="ARBA00023065"/>
    </source>
</evidence>
<gene>
    <name evidence="15" type="ORF">BABINDRAFT_56185</name>
</gene>
<dbReference type="InterPro" id="IPR039204">
    <property type="entry name" value="MRS2-like"/>
</dbReference>
<evidence type="ECO:0000256" key="8">
    <source>
        <dbReference type="ARBA" id="ARBA00022989"/>
    </source>
</evidence>
<dbReference type="GO" id="GO:0045016">
    <property type="term" value="P:mitochondrial magnesium ion transmembrane transport"/>
    <property type="evidence" value="ECO:0007669"/>
    <property type="project" value="TreeGrafter"/>
</dbReference>
<dbReference type="Pfam" id="PF22099">
    <property type="entry name" value="MRS2-like"/>
    <property type="match status" value="1"/>
</dbReference>
<evidence type="ECO:0000256" key="7">
    <source>
        <dbReference type="ARBA" id="ARBA00022946"/>
    </source>
</evidence>
<comment type="similarity">
    <text evidence="2 14">Belongs to the CorA metal ion transporter (MIT) (TC 1.A.35) family.</text>
</comment>
<evidence type="ECO:0000256" key="11">
    <source>
        <dbReference type="ARBA" id="ARBA00023136"/>
    </source>
</evidence>
<accession>A0A1E3QXX4</accession>
<comment type="subcellular location">
    <subcellularLocation>
        <location evidence="1 14">Mitochondrion inner membrane</location>
        <topology evidence="1 14">Multi-pass membrane protein</topology>
    </subcellularLocation>
</comment>
<dbReference type="PANTHER" id="PTHR13890">
    <property type="entry name" value="RNA SPLICING PROTEIN MRS2, MITOCHONDRIAL"/>
    <property type="match status" value="1"/>
</dbReference>
<keyword evidence="4 14" id="KW-0812">Transmembrane</keyword>
<reference evidence="16" key="1">
    <citation type="submission" date="2016-05" db="EMBL/GenBank/DDBJ databases">
        <title>Comparative genomics of biotechnologically important yeasts.</title>
        <authorList>
            <consortium name="DOE Joint Genome Institute"/>
            <person name="Riley R."/>
            <person name="Haridas S."/>
            <person name="Wolfe K.H."/>
            <person name="Lopes M.R."/>
            <person name="Hittinger C.T."/>
            <person name="Goker M."/>
            <person name="Salamov A."/>
            <person name="Wisecaver J."/>
            <person name="Long T.M."/>
            <person name="Aerts A.L."/>
            <person name="Barry K."/>
            <person name="Choi C."/>
            <person name="Clum A."/>
            <person name="Coughlan A.Y."/>
            <person name="Deshpande S."/>
            <person name="Douglass A.P."/>
            <person name="Hanson S.J."/>
            <person name="Klenk H.-P."/>
            <person name="Labutti K."/>
            <person name="Lapidus A."/>
            <person name="Lindquist E."/>
            <person name="Lipzen A."/>
            <person name="Meier-Kolthoff J.P."/>
            <person name="Ohm R.A."/>
            <person name="Otillar R.P."/>
            <person name="Pangilinan J."/>
            <person name="Peng Y."/>
            <person name="Rokas A."/>
            <person name="Rosa C.A."/>
            <person name="Scheuner C."/>
            <person name="Sibirny A.A."/>
            <person name="Slot J.C."/>
            <person name="Stielow J.B."/>
            <person name="Sun H."/>
            <person name="Kurtzman C.P."/>
            <person name="Blackwell M."/>
            <person name="Grigoriev I.V."/>
            <person name="Jeffries T.W."/>
        </authorList>
    </citation>
    <scope>NUCLEOTIDE SEQUENCE [LARGE SCALE GENOMIC DNA]</scope>
    <source>
        <strain evidence="16">NRRL Y-12698</strain>
    </source>
</reference>
<comment type="function">
    <text evidence="12">High-conductance magnesium-selective channel that mediates the influx of magnesium into the mitochondrial matrix. Essential for the splicing of mRNA group II introns in mitochondria by affecting mitochondrial magnesium concentrations, which are critical for group II intron splicing. It also suppresses a variety of mitochondrial intron mutations and its absence may disturb the assembly of mitochondrial membrane complexes.</text>
</comment>
<protein>
    <recommendedName>
        <fullName evidence="14">Magnesium transporter</fullName>
    </recommendedName>
</protein>
<name>A0A1E3QXX4_9ASCO</name>
<keyword evidence="3 14" id="KW-0813">Transport</keyword>
<dbReference type="Gene3D" id="1.20.58.340">
    <property type="entry name" value="Magnesium transport protein CorA, transmembrane region"/>
    <property type="match status" value="1"/>
</dbReference>
<dbReference type="GeneID" id="30150103"/>
<evidence type="ECO:0000256" key="5">
    <source>
        <dbReference type="ARBA" id="ARBA00022792"/>
    </source>
</evidence>
<proteinExistence type="inferred from homology"/>
<dbReference type="PANTHER" id="PTHR13890:SF27">
    <property type="entry name" value="MAGNESIUM TRANSPORTER MRS2, MITOCHONDRIAL"/>
    <property type="match status" value="1"/>
</dbReference>
<keyword evidence="8 14" id="KW-1133">Transmembrane helix</keyword>
<evidence type="ECO:0000256" key="3">
    <source>
        <dbReference type="ARBA" id="ARBA00022448"/>
    </source>
</evidence>
<sequence>MTILSPPPTSTFTPSGPPNVSRLLLPIQPNDSYVSCTTFNAKGHITSISKRYPKMQFLSSHGLYPRDLRKIDSSTIDIIPSIVVRDTCFLVNLLHIKAIVMFDKVMVFDTSVTALAKKIGLFMYDLENKLSTQPAGTNHYNYHQDYEHRALESILINVMSSLEAELAEHKYHCGRILEDLEDQIDRVKLKDLLVYSKSLGAFYQKALLIKNVLDELLDNDEDLAKLYLSHKKNNSMDFTEVEMLLEAYYIQCDEFVQQAESLINDIKSTEEIINIILDANRNSLMLFELKVTIYTLGFTVATIAPAFYGMNLKNFVEESEVGFAAVCIFSVVSALWFTFINFKKLGKVRRLAMAPTPRKEKPEVSFDKLRFGKTKHSVQDSKRRAVIWRWLVNETRNK</sequence>
<evidence type="ECO:0000256" key="12">
    <source>
        <dbReference type="ARBA" id="ARBA00046105"/>
    </source>
</evidence>
<keyword evidence="9 14" id="KW-0406">Ion transport</keyword>
<dbReference type="Proteomes" id="UP000094336">
    <property type="component" value="Unassembled WGS sequence"/>
</dbReference>
<dbReference type="CDD" id="cd12823">
    <property type="entry name" value="Mrs2_Mfm1p-like"/>
    <property type="match status" value="1"/>
</dbReference>